<sequence>MVATRRTPAKGKAEPAAKTPAKKSAAGKKGAAGAKLDPDGNEMTPVYYLRQYVGLFFTLLSFAFIAFAGYATQYGFSSANIFLYPGCAIGFVGLAFHELRPYKTKAQMTFDPAAVEYRKKEIAEAEKRAKKSK</sequence>
<evidence type="ECO:0000256" key="2">
    <source>
        <dbReference type="SAM" id="Phobius"/>
    </source>
</evidence>
<dbReference type="OrthoDB" id="10615029at2759"/>
<keyword evidence="2" id="KW-0812">Transmembrane</keyword>
<accession>C1E1Q0</accession>
<gene>
    <name evidence="3" type="ORF">MICPUN_56951</name>
</gene>
<keyword evidence="2" id="KW-1133">Transmembrane helix</keyword>
<dbReference type="KEGG" id="mis:MICPUN_56951"/>
<reference evidence="3 4" key="1">
    <citation type="journal article" date="2009" name="Science">
        <title>Green evolution and dynamic adaptations revealed by genomes of the marine picoeukaryotes Micromonas.</title>
        <authorList>
            <person name="Worden A.Z."/>
            <person name="Lee J.H."/>
            <person name="Mock T."/>
            <person name="Rouze P."/>
            <person name="Simmons M.P."/>
            <person name="Aerts A.L."/>
            <person name="Allen A.E."/>
            <person name="Cuvelier M.L."/>
            <person name="Derelle E."/>
            <person name="Everett M.V."/>
            <person name="Foulon E."/>
            <person name="Grimwood J."/>
            <person name="Gundlach H."/>
            <person name="Henrissat B."/>
            <person name="Napoli C."/>
            <person name="McDonald S.M."/>
            <person name="Parker M.S."/>
            <person name="Rombauts S."/>
            <person name="Salamov A."/>
            <person name="Von Dassow P."/>
            <person name="Badger J.H."/>
            <person name="Coutinho P.M."/>
            <person name="Demir E."/>
            <person name="Dubchak I."/>
            <person name="Gentemann C."/>
            <person name="Eikrem W."/>
            <person name="Gready J.E."/>
            <person name="John U."/>
            <person name="Lanier W."/>
            <person name="Lindquist E.A."/>
            <person name="Lucas S."/>
            <person name="Mayer K.F."/>
            <person name="Moreau H."/>
            <person name="Not F."/>
            <person name="Otillar R."/>
            <person name="Panaud O."/>
            <person name="Pangilinan J."/>
            <person name="Paulsen I."/>
            <person name="Piegu B."/>
            <person name="Poliakov A."/>
            <person name="Robbens S."/>
            <person name="Schmutz J."/>
            <person name="Toulza E."/>
            <person name="Wyss T."/>
            <person name="Zelensky A."/>
            <person name="Zhou K."/>
            <person name="Armbrust E.V."/>
            <person name="Bhattacharya D."/>
            <person name="Goodenough U.W."/>
            <person name="Van de Peer Y."/>
            <person name="Grigoriev I.V."/>
        </authorList>
    </citation>
    <scope>NUCLEOTIDE SEQUENCE [LARGE SCALE GENOMIC DNA]</scope>
    <source>
        <strain evidence="4">RCC299 / NOUM17</strain>
    </source>
</reference>
<organism evidence="3 4">
    <name type="scientific">Micromonas commoda (strain RCC299 / NOUM17 / CCMP2709)</name>
    <name type="common">Picoplanktonic green alga</name>
    <dbReference type="NCBI Taxonomy" id="296587"/>
    <lineage>
        <taxon>Eukaryota</taxon>
        <taxon>Viridiplantae</taxon>
        <taxon>Chlorophyta</taxon>
        <taxon>Mamiellophyceae</taxon>
        <taxon>Mamiellales</taxon>
        <taxon>Mamiellaceae</taxon>
        <taxon>Micromonas</taxon>
    </lineage>
</organism>
<evidence type="ECO:0000313" key="4">
    <source>
        <dbReference type="Proteomes" id="UP000002009"/>
    </source>
</evidence>
<evidence type="ECO:0000256" key="1">
    <source>
        <dbReference type="SAM" id="MobiDB-lite"/>
    </source>
</evidence>
<evidence type="ECO:0000313" key="3">
    <source>
        <dbReference type="EMBL" id="ACO62207.1"/>
    </source>
</evidence>
<keyword evidence="2" id="KW-0472">Membrane</keyword>
<dbReference type="InParanoid" id="C1E1Q0"/>
<feature type="compositionally biased region" description="Low complexity" evidence="1">
    <location>
        <begin position="14"/>
        <end position="35"/>
    </location>
</feature>
<feature type="transmembrane region" description="Helical" evidence="2">
    <location>
        <begin position="77"/>
        <end position="96"/>
    </location>
</feature>
<dbReference type="OMA" id="MDARYYF"/>
<proteinExistence type="predicted"/>
<keyword evidence="4" id="KW-1185">Reference proteome</keyword>
<dbReference type="AlphaFoldDB" id="C1E1Q0"/>
<dbReference type="GeneID" id="8241712"/>
<dbReference type="RefSeq" id="XP_002500949.1">
    <property type="nucleotide sequence ID" value="XM_002500903.1"/>
</dbReference>
<dbReference type="Proteomes" id="UP000002009">
    <property type="component" value="Chromosome 3"/>
</dbReference>
<dbReference type="EMBL" id="CP001324">
    <property type="protein sequence ID" value="ACO62207.1"/>
    <property type="molecule type" value="Genomic_DNA"/>
</dbReference>
<protein>
    <submittedName>
        <fullName evidence="3">Uncharacterized protein</fullName>
    </submittedName>
</protein>
<feature type="transmembrane region" description="Helical" evidence="2">
    <location>
        <begin position="52"/>
        <end position="71"/>
    </location>
</feature>
<feature type="region of interest" description="Disordered" evidence="1">
    <location>
        <begin position="1"/>
        <end position="41"/>
    </location>
</feature>
<name>C1E1Q0_MICCC</name>